<dbReference type="SUPFAM" id="SSF48403">
    <property type="entry name" value="Ankyrin repeat"/>
    <property type="match status" value="1"/>
</dbReference>
<evidence type="ECO:0000313" key="3">
    <source>
        <dbReference type="Proteomes" id="UP000475325"/>
    </source>
</evidence>
<feature type="domain" description="Azaphilone pigments biosynthesis cluster protein L N-terminal" evidence="1">
    <location>
        <begin position="5"/>
        <end position="193"/>
    </location>
</feature>
<name>A0A7C8J9J1_ORBOL</name>
<dbReference type="Gene3D" id="1.25.40.20">
    <property type="entry name" value="Ankyrin repeat-containing domain"/>
    <property type="match status" value="1"/>
</dbReference>
<evidence type="ECO:0000259" key="1">
    <source>
        <dbReference type="Pfam" id="PF17111"/>
    </source>
</evidence>
<evidence type="ECO:0000313" key="2">
    <source>
        <dbReference type="EMBL" id="KAF3088737.1"/>
    </source>
</evidence>
<comment type="caution">
    <text evidence="2">The sequence shown here is derived from an EMBL/GenBank/DDBJ whole genome shotgun (WGS) entry which is preliminary data.</text>
</comment>
<dbReference type="InterPro" id="IPR036770">
    <property type="entry name" value="Ankyrin_rpt-contain_sf"/>
</dbReference>
<reference evidence="2 3" key="1">
    <citation type="submission" date="2019-06" db="EMBL/GenBank/DDBJ databases">
        <authorList>
            <person name="Palmer J.M."/>
        </authorList>
    </citation>
    <scope>NUCLEOTIDE SEQUENCE [LARGE SCALE GENOMIC DNA]</scope>
    <source>
        <strain evidence="2 3">TWF102</strain>
    </source>
</reference>
<sequence length="856" mass="96264">MSGLEGLSIGANVIGVLVFGLQAAKFIAESVSKYQDAEDDHRRFLDAIQRLAGVLTDVNEILKTDEDKLRYSRLYTVAKKCEDDLIKIHDNILEWTGSTSGKKSKTVRTWKKFKLIFLGDNSKRWLESLESHYGFILFQLNRIQLDDRKEQKAAVGRIESNLAHVSDTISNIEDTQVETLVRMDKVETNITQKIETNSIAVQGLSNSVGVNFTQVNGTLNSIDSLVKLFANNQVYKASEERERDEFEKATGRIFRLGAAAATRRELGVQREQTEQVLEDIRKVLDFAKSGDFSEISGGAVDTDDPRQRSRKIIGLLANSDNLSIGYDTQAFRTFQSSKSSYSVTKVCQWEHQDFSLRVTEGLKYEIPRTKAVAQPDEFSSRVMKITYLPKSAGISSTIDLYLSQSQTLKSPIYAGLCFRATVLMDSPILQAIFFGDLDRVKYLISMGQASIHDCDMYGQSLLTFSLIPGDSAHPEGCSDSDKELITNNRLSIAHFFIGVGIDVNHVDNGNVDTVTTTRLWKNKRGVEILFENGANPMLNPGNIIRYARELNTPEWKRFLDWIIEFYDVNDAVSWTVGCKTRRVPLLHTILWDYATDLWIDPDRLCSYKIKEVVRMLILSGADAFSRTPEGENCLHLVMQATRLSDCVAVAVARPLLKELLLFLIGEIKLDVRGETNVGISVSDLAFSMKCPSGRCLWPVWVAVLLELGYDPLDVARGSICFDKVERLLATMEYGSKATNSQLETRYNIVDGHCSCPSCYPDSEDEYVEILEGNLEDEFPASEGQALGTDTSSGYCLFSGLSPKSYYPYQPSDRLEDYEFFENLVLDNETDLVCQPNYDASVSDWARILEDWDYVGN</sequence>
<dbReference type="AlphaFoldDB" id="A0A7C8J9J1"/>
<dbReference type="EMBL" id="WIQW01000070">
    <property type="protein sequence ID" value="KAF3088737.1"/>
    <property type="molecule type" value="Genomic_DNA"/>
</dbReference>
<protein>
    <recommendedName>
        <fullName evidence="1">Azaphilone pigments biosynthesis cluster protein L N-terminal domain-containing protein</fullName>
    </recommendedName>
</protein>
<gene>
    <name evidence="2" type="ORF">TWF102_010108</name>
</gene>
<accession>A0A7C8J9J1</accession>
<dbReference type="Proteomes" id="UP000475325">
    <property type="component" value="Unassembled WGS sequence"/>
</dbReference>
<proteinExistence type="predicted"/>
<organism evidence="2 3">
    <name type="scientific">Orbilia oligospora</name>
    <name type="common">Nematode-trapping fungus</name>
    <name type="synonym">Arthrobotrys oligospora</name>
    <dbReference type="NCBI Taxonomy" id="2813651"/>
    <lineage>
        <taxon>Eukaryota</taxon>
        <taxon>Fungi</taxon>
        <taxon>Dikarya</taxon>
        <taxon>Ascomycota</taxon>
        <taxon>Pezizomycotina</taxon>
        <taxon>Orbiliomycetes</taxon>
        <taxon>Orbiliales</taxon>
        <taxon>Orbiliaceae</taxon>
        <taxon>Orbilia</taxon>
    </lineage>
</organism>
<dbReference type="InterPro" id="IPR031348">
    <property type="entry name" value="PigL_N"/>
</dbReference>
<dbReference type="Pfam" id="PF17111">
    <property type="entry name" value="PigL_N"/>
    <property type="match status" value="1"/>
</dbReference>